<name>A0ABU7RP46_9ACTN</name>
<accession>A0ABU7RP46</accession>
<dbReference type="EMBL" id="JAZGQK010000006">
    <property type="protein sequence ID" value="MEE6258285.1"/>
    <property type="molecule type" value="Genomic_DNA"/>
</dbReference>
<keyword evidence="1" id="KW-0732">Signal</keyword>
<proteinExistence type="predicted"/>
<keyword evidence="3" id="KW-1185">Reference proteome</keyword>
<sequence length="44" mass="4344">MTLRRKMGIVAALVTAVMAVVAVSAPAQAVGGAGVVTTQDILCC</sequence>
<evidence type="ECO:0000313" key="3">
    <source>
        <dbReference type="Proteomes" id="UP001332243"/>
    </source>
</evidence>
<dbReference type="Proteomes" id="UP001332243">
    <property type="component" value="Unassembled WGS sequence"/>
</dbReference>
<reference evidence="2 3" key="1">
    <citation type="submission" date="2024-01" db="EMBL/GenBank/DDBJ databases">
        <title>Genome insights into Plantactinospora sonchi sp. nov.</title>
        <authorList>
            <person name="Wang L."/>
        </authorList>
    </citation>
    <scope>NUCLEOTIDE SEQUENCE [LARGE SCALE GENOMIC DNA]</scope>
    <source>
        <strain evidence="2 3">NEAU-QY2</strain>
    </source>
</reference>
<feature type="signal peptide" evidence="1">
    <location>
        <begin position="1"/>
        <end position="29"/>
    </location>
</feature>
<comment type="caution">
    <text evidence="2">The sequence shown here is derived from an EMBL/GenBank/DDBJ whole genome shotgun (WGS) entry which is preliminary data.</text>
</comment>
<feature type="chain" id="PRO_5045215309" evidence="1">
    <location>
        <begin position="30"/>
        <end position="44"/>
    </location>
</feature>
<protein>
    <submittedName>
        <fullName evidence="2">Uncharacterized protein</fullName>
    </submittedName>
</protein>
<organism evidence="2 3">
    <name type="scientific">Plantactinospora sonchi</name>
    <dbReference type="NCBI Taxonomy" id="1544735"/>
    <lineage>
        <taxon>Bacteria</taxon>
        <taxon>Bacillati</taxon>
        <taxon>Actinomycetota</taxon>
        <taxon>Actinomycetes</taxon>
        <taxon>Micromonosporales</taxon>
        <taxon>Micromonosporaceae</taxon>
        <taxon>Plantactinospora</taxon>
    </lineage>
</organism>
<evidence type="ECO:0000313" key="2">
    <source>
        <dbReference type="EMBL" id="MEE6258285.1"/>
    </source>
</evidence>
<dbReference type="RefSeq" id="WP_331213407.1">
    <property type="nucleotide sequence ID" value="NZ_JAZGQK010000006.1"/>
</dbReference>
<evidence type="ECO:0000256" key="1">
    <source>
        <dbReference type="SAM" id="SignalP"/>
    </source>
</evidence>
<gene>
    <name evidence="2" type="ORF">V1633_07235</name>
</gene>